<proteinExistence type="predicted"/>
<dbReference type="PANTHER" id="PTHR35174">
    <property type="entry name" value="BLL7171 PROTEIN-RELATED"/>
    <property type="match status" value="1"/>
</dbReference>
<protein>
    <recommendedName>
        <fullName evidence="2">YCII-related domain-containing protein</fullName>
    </recommendedName>
</protein>
<gene>
    <name evidence="3" type="ORF">I4I82_04760</name>
</gene>
<feature type="domain" description="YCII-related" evidence="2">
    <location>
        <begin position="27"/>
        <end position="132"/>
    </location>
</feature>
<reference evidence="3 4" key="1">
    <citation type="submission" date="2020-11" db="EMBL/GenBank/DDBJ databases">
        <title>Pseudonocardia abyssalis sp. nov. and Pseudonocardia oceani sp. nov., description and phylogenomic analysis of two novel actinomycetes isolated from the deep Southern Ocean.</title>
        <authorList>
            <person name="Parra J."/>
        </authorList>
    </citation>
    <scope>NUCLEOTIDE SEQUENCE [LARGE SCALE GENOMIC DNA]</scope>
    <source>
        <strain evidence="4">KRD185</strain>
    </source>
</reference>
<dbReference type="InterPro" id="IPR005545">
    <property type="entry name" value="YCII"/>
</dbReference>
<name>A0ABS6U474_9PSEU</name>
<feature type="region of interest" description="Disordered" evidence="1">
    <location>
        <begin position="1"/>
        <end position="20"/>
    </location>
</feature>
<dbReference type="Proteomes" id="UP000694300">
    <property type="component" value="Unassembled WGS sequence"/>
</dbReference>
<evidence type="ECO:0000313" key="3">
    <source>
        <dbReference type="EMBL" id="MBW0126991.1"/>
    </source>
</evidence>
<accession>A0ABS6U474</accession>
<keyword evidence="4" id="KW-1185">Reference proteome</keyword>
<dbReference type="Pfam" id="PF03795">
    <property type="entry name" value="YCII"/>
    <property type="match status" value="1"/>
</dbReference>
<dbReference type="PANTHER" id="PTHR35174:SF3">
    <property type="entry name" value="BLL7171 PROTEIN"/>
    <property type="match status" value="1"/>
</dbReference>
<feature type="compositionally biased region" description="Basic residues" evidence="1">
    <location>
        <begin position="1"/>
        <end position="18"/>
    </location>
</feature>
<comment type="caution">
    <text evidence="3">The sequence shown here is derived from an EMBL/GenBank/DDBJ whole genome shotgun (WGS) entry which is preliminary data.</text>
</comment>
<sequence length="160" mass="17702">MSRTARRPRPRGGCGRRGRTAEKETTMKYLLLKHYRGAPEAVNDVPMNRWTPAEVEDHVRYMGEFAARLETTGEFVDSQALSPEGVWVRHDGEGRPPVTDGPFAETKDLIAGWMIIDVESHERALELAGELSAAPGAGGKPIHEWLELRPFLGAAPTVTE</sequence>
<evidence type="ECO:0000313" key="4">
    <source>
        <dbReference type="Proteomes" id="UP000694300"/>
    </source>
</evidence>
<dbReference type="EMBL" id="JADQDF010000001">
    <property type="protein sequence ID" value="MBW0126991.1"/>
    <property type="molecule type" value="Genomic_DNA"/>
</dbReference>
<evidence type="ECO:0000259" key="2">
    <source>
        <dbReference type="Pfam" id="PF03795"/>
    </source>
</evidence>
<organism evidence="3 4">
    <name type="scientific">Pseudonocardia oceani</name>
    <dbReference type="NCBI Taxonomy" id="2792013"/>
    <lineage>
        <taxon>Bacteria</taxon>
        <taxon>Bacillati</taxon>
        <taxon>Actinomycetota</taxon>
        <taxon>Actinomycetes</taxon>
        <taxon>Pseudonocardiales</taxon>
        <taxon>Pseudonocardiaceae</taxon>
        <taxon>Pseudonocardia</taxon>
    </lineage>
</organism>
<evidence type="ECO:0000256" key="1">
    <source>
        <dbReference type="SAM" id="MobiDB-lite"/>
    </source>
</evidence>